<gene>
    <name evidence="2" type="ORF">SK128_004579</name>
</gene>
<accession>A0AAN8X8X5</accession>
<evidence type="ECO:0000256" key="1">
    <source>
        <dbReference type="SAM" id="MobiDB-lite"/>
    </source>
</evidence>
<reference evidence="2 3" key="1">
    <citation type="submission" date="2023-11" db="EMBL/GenBank/DDBJ databases">
        <title>Halocaridina rubra genome assembly.</title>
        <authorList>
            <person name="Smith C."/>
        </authorList>
    </citation>
    <scope>NUCLEOTIDE SEQUENCE [LARGE SCALE GENOMIC DNA]</scope>
    <source>
        <strain evidence="2">EP-1</strain>
        <tissue evidence="2">Whole</tissue>
    </source>
</reference>
<dbReference type="AlphaFoldDB" id="A0AAN8X8X5"/>
<name>A0AAN8X8X5_HALRR</name>
<dbReference type="EMBL" id="JAXCGZ010011658">
    <property type="protein sequence ID" value="KAK7074345.1"/>
    <property type="molecule type" value="Genomic_DNA"/>
</dbReference>
<keyword evidence="3" id="KW-1185">Reference proteome</keyword>
<evidence type="ECO:0000313" key="3">
    <source>
        <dbReference type="Proteomes" id="UP001381693"/>
    </source>
</evidence>
<organism evidence="2 3">
    <name type="scientific">Halocaridina rubra</name>
    <name type="common">Hawaiian red shrimp</name>
    <dbReference type="NCBI Taxonomy" id="373956"/>
    <lineage>
        <taxon>Eukaryota</taxon>
        <taxon>Metazoa</taxon>
        <taxon>Ecdysozoa</taxon>
        <taxon>Arthropoda</taxon>
        <taxon>Crustacea</taxon>
        <taxon>Multicrustacea</taxon>
        <taxon>Malacostraca</taxon>
        <taxon>Eumalacostraca</taxon>
        <taxon>Eucarida</taxon>
        <taxon>Decapoda</taxon>
        <taxon>Pleocyemata</taxon>
        <taxon>Caridea</taxon>
        <taxon>Atyoidea</taxon>
        <taxon>Atyidae</taxon>
        <taxon>Halocaridina</taxon>
    </lineage>
</organism>
<protein>
    <submittedName>
        <fullName evidence="2">Uncharacterized protein</fullName>
    </submittedName>
</protein>
<sequence>MQSHSRGTQRVRRMRLEKRGKKKRLLANSKTVKAVDSIVKELKLFDSPFAHEVDPVFIAGLGDEIRDFSPENILSQAAAEMVEESLHCLCTERASCEDISSADDNTEASSECVSLCDSETVDSSTTSELKPVRIGSVKKRRKNLTGWPKAQKRKKPVASHTSDDNDSAIGCEDIEPKRRGFRKKGFHFLAQTTAQKLAALAANDRRASPRKKASVLYLDTWPVRFRTQK</sequence>
<feature type="region of interest" description="Disordered" evidence="1">
    <location>
        <begin position="140"/>
        <end position="171"/>
    </location>
</feature>
<evidence type="ECO:0000313" key="2">
    <source>
        <dbReference type="EMBL" id="KAK7074345.1"/>
    </source>
</evidence>
<comment type="caution">
    <text evidence="2">The sequence shown here is derived from an EMBL/GenBank/DDBJ whole genome shotgun (WGS) entry which is preliminary data.</text>
</comment>
<proteinExistence type="predicted"/>
<dbReference type="Proteomes" id="UP001381693">
    <property type="component" value="Unassembled WGS sequence"/>
</dbReference>